<dbReference type="HOGENOM" id="CLU_002808_2_0_1"/>
<reference evidence="5 7" key="2">
    <citation type="journal article" date="2013" name="Nature">
        <title>Insights into bilaterian evolution from three spiralian genomes.</title>
        <authorList>
            <person name="Simakov O."/>
            <person name="Marletaz F."/>
            <person name="Cho S.J."/>
            <person name="Edsinger-Gonzales E."/>
            <person name="Havlak P."/>
            <person name="Hellsten U."/>
            <person name="Kuo D.H."/>
            <person name="Larsson T."/>
            <person name="Lv J."/>
            <person name="Arendt D."/>
            <person name="Savage R."/>
            <person name="Osoegawa K."/>
            <person name="de Jong P."/>
            <person name="Grimwood J."/>
            <person name="Chapman J.A."/>
            <person name="Shapiro H."/>
            <person name="Aerts A."/>
            <person name="Otillar R.P."/>
            <person name="Terry A.Y."/>
            <person name="Boore J.L."/>
            <person name="Grigoriev I.V."/>
            <person name="Lindberg D.R."/>
            <person name="Seaver E.C."/>
            <person name="Weisblat D.A."/>
            <person name="Putnam N.H."/>
            <person name="Rokhsar D.S."/>
        </authorList>
    </citation>
    <scope>NUCLEOTIDE SEQUENCE</scope>
</reference>
<dbReference type="EMBL" id="KB097788">
    <property type="protein sequence ID" value="ESN89973.1"/>
    <property type="molecule type" value="Genomic_DNA"/>
</dbReference>
<dbReference type="Proteomes" id="UP000015101">
    <property type="component" value="Unassembled WGS sequence"/>
</dbReference>
<dbReference type="InParanoid" id="T1FWD0"/>
<dbReference type="eggNOG" id="KOG1983">
    <property type="taxonomic scope" value="Eukaryota"/>
</dbReference>
<evidence type="ECO:0000256" key="3">
    <source>
        <dbReference type="PROSITE-ProRule" id="PRU00290"/>
    </source>
</evidence>
<dbReference type="EnsemblMetazoa" id="HelroT194733">
    <property type="protein sequence ID" value="HelroP194733"/>
    <property type="gene ID" value="HelroG194733"/>
</dbReference>
<dbReference type="RefSeq" id="XP_009031949.1">
    <property type="nucleotide sequence ID" value="XM_009033701.1"/>
</dbReference>
<dbReference type="CDD" id="cd15873">
    <property type="entry name" value="R-SNARE_STXBP5_6"/>
    <property type="match status" value="1"/>
</dbReference>
<evidence type="ECO:0000313" key="7">
    <source>
        <dbReference type="Proteomes" id="UP000015101"/>
    </source>
</evidence>
<dbReference type="PANTHER" id="PTHR10241:SF25">
    <property type="entry name" value="TOMOSYN, ISOFORM C"/>
    <property type="match status" value="1"/>
</dbReference>
<name>T1FWD0_HELRO</name>
<accession>T1FWD0</accession>
<reference evidence="7" key="1">
    <citation type="submission" date="2012-12" db="EMBL/GenBank/DDBJ databases">
        <authorList>
            <person name="Hellsten U."/>
            <person name="Grimwood J."/>
            <person name="Chapman J.A."/>
            <person name="Shapiro H."/>
            <person name="Aerts A."/>
            <person name="Otillar R.P."/>
            <person name="Terry A.Y."/>
            <person name="Boore J.L."/>
            <person name="Simakov O."/>
            <person name="Marletaz F."/>
            <person name="Cho S.-J."/>
            <person name="Edsinger-Gonzales E."/>
            <person name="Havlak P."/>
            <person name="Kuo D.-H."/>
            <person name="Larsson T."/>
            <person name="Lv J."/>
            <person name="Arendt D."/>
            <person name="Savage R."/>
            <person name="Osoegawa K."/>
            <person name="de Jong P."/>
            <person name="Lindberg D.R."/>
            <person name="Seaver E.C."/>
            <person name="Weisblat D.A."/>
            <person name="Putnam N.H."/>
            <person name="Grigoriev I.V."/>
            <person name="Rokhsar D.S."/>
        </authorList>
    </citation>
    <scope>NUCLEOTIDE SEQUENCE</scope>
</reference>
<proteinExistence type="predicted"/>
<keyword evidence="3" id="KW-0175">Coiled coil</keyword>
<keyword evidence="7" id="KW-1185">Reference proteome</keyword>
<dbReference type="Pfam" id="PF00957">
    <property type="entry name" value="Synaptobrevin"/>
    <property type="match status" value="1"/>
</dbReference>
<dbReference type="GeneID" id="20213125"/>
<comment type="subcellular location">
    <subcellularLocation>
        <location evidence="1">Cytoplasm</location>
    </subcellularLocation>
</comment>
<organism evidence="6 7">
    <name type="scientific">Helobdella robusta</name>
    <name type="common">Californian leech</name>
    <dbReference type="NCBI Taxonomy" id="6412"/>
    <lineage>
        <taxon>Eukaryota</taxon>
        <taxon>Metazoa</taxon>
        <taxon>Spiralia</taxon>
        <taxon>Lophotrochozoa</taxon>
        <taxon>Annelida</taxon>
        <taxon>Clitellata</taxon>
        <taxon>Hirudinea</taxon>
        <taxon>Rhynchobdellida</taxon>
        <taxon>Glossiphoniidae</taxon>
        <taxon>Helobdella</taxon>
    </lineage>
</organism>
<dbReference type="AlphaFoldDB" id="T1FWD0"/>
<reference evidence="6" key="3">
    <citation type="submission" date="2015-06" db="UniProtKB">
        <authorList>
            <consortium name="EnsemblMetazoa"/>
        </authorList>
    </citation>
    <scope>IDENTIFICATION</scope>
</reference>
<sequence length="311" mass="34812">MQTVKMTFRTVTPKKYTVKKKKDDSTDNSDYADEEFVKKLVFMDSYPTKNDFSQSACLWLGTSLGSAFVLTILASPLVEESTNDEADHNQNLVVVPTSTIYRLKGPLLGIFFLEPSTNPVIISPPKMAWKDEERSACRRRVEGKISEASDSALLVILVSDRQIRVISEPSQVCLHKYKTTDDGFIVKAEAMMMKDVPVLVVALTSHHFLLLQLPALKIISDISCEDRIGESGSGKASRTLTQHVNHMEKLQVGAETSCSEISKARQAALERGEKLSDLEDRTALMKVNAEVFSGLSTQLKNKYKEKKWYQL</sequence>
<dbReference type="OrthoDB" id="19944at2759"/>
<dbReference type="PROSITE" id="PS50892">
    <property type="entry name" value="V_SNARE"/>
    <property type="match status" value="1"/>
</dbReference>
<dbReference type="STRING" id="6412.T1FWD0"/>
<evidence type="ECO:0000313" key="6">
    <source>
        <dbReference type="EnsemblMetazoa" id="HelroP194733"/>
    </source>
</evidence>
<evidence type="ECO:0000313" key="5">
    <source>
        <dbReference type="EMBL" id="ESN89973.1"/>
    </source>
</evidence>
<dbReference type="SUPFAM" id="SSF58038">
    <property type="entry name" value="SNARE fusion complex"/>
    <property type="match status" value="1"/>
</dbReference>
<dbReference type="PANTHER" id="PTHR10241">
    <property type="entry name" value="LETHAL 2 GIANT LARVAE PROTEIN"/>
    <property type="match status" value="1"/>
</dbReference>
<dbReference type="GO" id="GO:0005737">
    <property type="term" value="C:cytoplasm"/>
    <property type="evidence" value="ECO:0007669"/>
    <property type="project" value="UniProtKB-SubCell"/>
</dbReference>
<dbReference type="KEGG" id="hro:HELRODRAFT_194733"/>
<keyword evidence="2" id="KW-0963">Cytoplasm</keyword>
<dbReference type="CTD" id="20213125"/>
<dbReference type="InterPro" id="IPR042855">
    <property type="entry name" value="V_SNARE_CC"/>
</dbReference>
<gene>
    <name evidence="6" type="primary">20213125</name>
    <name evidence="5" type="ORF">HELRODRAFT_194733</name>
</gene>
<feature type="domain" description="V-SNARE coiled-coil homology" evidence="4">
    <location>
        <begin position="246"/>
        <end position="306"/>
    </location>
</feature>
<evidence type="ECO:0000259" key="4">
    <source>
        <dbReference type="PROSITE" id="PS50892"/>
    </source>
</evidence>
<evidence type="ECO:0000256" key="2">
    <source>
        <dbReference type="ARBA" id="ARBA00022490"/>
    </source>
</evidence>
<evidence type="ECO:0000256" key="1">
    <source>
        <dbReference type="ARBA" id="ARBA00004496"/>
    </source>
</evidence>
<dbReference type="Gene3D" id="1.20.5.110">
    <property type="match status" value="1"/>
</dbReference>
<dbReference type="OMA" id="NALCIAN"/>
<dbReference type="EMBL" id="AMQM01008508">
    <property type="status" value="NOT_ANNOTATED_CDS"/>
    <property type="molecule type" value="Genomic_DNA"/>
</dbReference>
<protein>
    <recommendedName>
        <fullName evidence="4">V-SNARE coiled-coil homology domain-containing protein</fullName>
    </recommendedName>
</protein>